<gene>
    <name evidence="5" type="ORF">FBR43_02875</name>
</gene>
<dbReference type="GO" id="GO:0016279">
    <property type="term" value="F:protein-lysine N-methyltransferase activity"/>
    <property type="evidence" value="ECO:0007669"/>
    <property type="project" value="InterPro"/>
</dbReference>
<protein>
    <submittedName>
        <fullName evidence="5">Class I SAM-dependent methyltransferase</fullName>
    </submittedName>
</protein>
<dbReference type="CDD" id="cd02440">
    <property type="entry name" value="AdoMet_MTases"/>
    <property type="match status" value="1"/>
</dbReference>
<evidence type="ECO:0000313" key="6">
    <source>
        <dbReference type="Proteomes" id="UP000309138"/>
    </source>
</evidence>
<evidence type="ECO:0000313" key="5">
    <source>
        <dbReference type="EMBL" id="TKD53281.1"/>
    </source>
</evidence>
<keyword evidence="2 5" id="KW-0808">Transferase</keyword>
<comment type="caution">
    <text evidence="5">The sequence shown here is derived from an EMBL/GenBank/DDBJ whole genome shotgun (WGS) entry which is preliminary data.</text>
</comment>
<name>A0A4U1L8I8_9SPHN</name>
<dbReference type="InterPro" id="IPR026170">
    <property type="entry name" value="FAM173A/B"/>
</dbReference>
<dbReference type="GO" id="GO:0032259">
    <property type="term" value="P:methylation"/>
    <property type="evidence" value="ECO:0007669"/>
    <property type="project" value="UniProtKB-KW"/>
</dbReference>
<keyword evidence="3" id="KW-0949">S-adenosyl-L-methionine</keyword>
<dbReference type="RefSeq" id="WP_136941700.1">
    <property type="nucleotide sequence ID" value="NZ_SWKR01000001.1"/>
</dbReference>
<dbReference type="PANTHER" id="PTHR13610:SF11">
    <property type="entry name" value="METHYLTRANSFERASE DOMAIN-CONTAINING PROTEIN"/>
    <property type="match status" value="1"/>
</dbReference>
<dbReference type="Pfam" id="PF13847">
    <property type="entry name" value="Methyltransf_31"/>
    <property type="match status" value="1"/>
</dbReference>
<dbReference type="Gene3D" id="3.40.50.150">
    <property type="entry name" value="Vaccinia Virus protein VP39"/>
    <property type="match status" value="1"/>
</dbReference>
<evidence type="ECO:0000256" key="1">
    <source>
        <dbReference type="ARBA" id="ARBA00022603"/>
    </source>
</evidence>
<keyword evidence="6" id="KW-1185">Reference proteome</keyword>
<reference evidence="5 6" key="1">
    <citation type="submission" date="2019-04" db="EMBL/GenBank/DDBJ databases">
        <authorList>
            <person name="Yang Y."/>
            <person name="Wei D."/>
        </authorList>
    </citation>
    <scope>NUCLEOTIDE SEQUENCE [LARGE SCALE GENOMIC DNA]</scope>
    <source>
        <strain evidence="5 6">L-1-4w-11</strain>
    </source>
</reference>
<sequence length="245" mass="26963">MITALVSLSLLLSAFGQERDAPFVPSPEPVVEAMLDIAEVGPDDLLIDLGSGDGRIAIAAGKRGAEALGIDIDSRLVARANWLAREAELSPRVRFRRENLFDTRLRDADVLTLYLMPDMNLKLRPRILNEMRPGSRVVAHAFDMGDWTHDGFTRVDERRVYLWIVPAVAGGQWRMALPGGGAATLTIEQRYQRISGTLDAAILTDAMLRGDRITFTANGRRFEGLVGDRTIEPAPGDAGGWRAER</sequence>
<dbReference type="SUPFAM" id="SSF53335">
    <property type="entry name" value="S-adenosyl-L-methionine-dependent methyltransferases"/>
    <property type="match status" value="1"/>
</dbReference>
<dbReference type="OrthoDB" id="281208at2"/>
<evidence type="ECO:0000256" key="3">
    <source>
        <dbReference type="ARBA" id="ARBA00022691"/>
    </source>
</evidence>
<evidence type="ECO:0000256" key="2">
    <source>
        <dbReference type="ARBA" id="ARBA00022679"/>
    </source>
</evidence>
<organism evidence="5 6">
    <name type="scientific">Sphingomonas baiyangensis</name>
    <dbReference type="NCBI Taxonomy" id="2572576"/>
    <lineage>
        <taxon>Bacteria</taxon>
        <taxon>Pseudomonadati</taxon>
        <taxon>Pseudomonadota</taxon>
        <taxon>Alphaproteobacteria</taxon>
        <taxon>Sphingomonadales</taxon>
        <taxon>Sphingomonadaceae</taxon>
        <taxon>Sphingomonas</taxon>
    </lineage>
</organism>
<dbReference type="InterPro" id="IPR029063">
    <property type="entry name" value="SAM-dependent_MTases_sf"/>
</dbReference>
<accession>A0A4U1L8I8</accession>
<dbReference type="PANTHER" id="PTHR13610">
    <property type="entry name" value="METHYLTRANSFERASE DOMAIN-CONTAINING PROTEIN"/>
    <property type="match status" value="1"/>
</dbReference>
<keyword evidence="1 5" id="KW-0489">Methyltransferase</keyword>
<proteinExistence type="predicted"/>
<feature type="domain" description="Methyltransferase" evidence="4">
    <location>
        <begin position="46"/>
        <end position="143"/>
    </location>
</feature>
<dbReference type="EMBL" id="SWKR01000001">
    <property type="protein sequence ID" value="TKD53281.1"/>
    <property type="molecule type" value="Genomic_DNA"/>
</dbReference>
<dbReference type="AlphaFoldDB" id="A0A4U1L8I8"/>
<dbReference type="Proteomes" id="UP000309138">
    <property type="component" value="Unassembled WGS sequence"/>
</dbReference>
<dbReference type="InterPro" id="IPR025714">
    <property type="entry name" value="Methyltranfer_dom"/>
</dbReference>
<evidence type="ECO:0000259" key="4">
    <source>
        <dbReference type="Pfam" id="PF13847"/>
    </source>
</evidence>